<dbReference type="VEuPathDB" id="CryptoDB:GNI_030760"/>
<dbReference type="GeneID" id="22911275"/>
<reference evidence="1" key="1">
    <citation type="submission" date="2013-12" db="EMBL/GenBank/DDBJ databases">
        <authorList>
            <person name="Omoto C.K."/>
            <person name="Sibley D."/>
            <person name="Venepally P."/>
            <person name="Hadjithomas M."/>
            <person name="Karamycheva S."/>
            <person name="Brunk B."/>
            <person name="Roos D."/>
            <person name="Caler E."/>
            <person name="Lorenzi H."/>
        </authorList>
    </citation>
    <scope>NUCLEOTIDE SEQUENCE</scope>
</reference>
<dbReference type="Proteomes" id="UP000019763">
    <property type="component" value="Unassembled WGS sequence"/>
</dbReference>
<evidence type="ECO:0000313" key="1">
    <source>
        <dbReference type="EMBL" id="EZG78962.1"/>
    </source>
</evidence>
<proteinExistence type="predicted"/>
<comment type="caution">
    <text evidence="1">The sequence shown here is derived from an EMBL/GenBank/DDBJ whole genome shotgun (WGS) entry which is preliminary data.</text>
</comment>
<protein>
    <submittedName>
        <fullName evidence="1">Uncharacterized protein</fullName>
    </submittedName>
</protein>
<gene>
    <name evidence="1" type="ORF">GNI_030760</name>
</gene>
<sequence>MEISEREADSNRECGLECSPKFMNDTLNAVCSFMYLEGEVSVFWRALTFRSNLATTKVAVMENAVMENAVMEEAVMENAVMENAVMEDAVMVDAVMVDAVMEAVTKGSTSSMPTNLPVPTISASHRLIFLQWLTLSIQDNLLYNRKLDETHCILRHLLERGGLLTPKTILGLIKILVENYEPCQEVVDTLLLLLRSINEEDIAAQKEVLATFKRAGQSFKTILFDFLKLDTEAVKKLVTDPGTCSACCDRFILLSQLIGKSLTGPLGSETTVTLTREDIEAHCMTWSCQTLRELIQRKTHLDFVHPNASGKNVCTHNCYIQNEMYKTIESPCTEKELRSAAVFGILDQYVERAEHDNHRGSTESLIKPPEDIETALRRELDEFLTDL</sequence>
<dbReference type="SUPFAM" id="SSF141571">
    <property type="entry name" value="Pentapeptide repeat-like"/>
    <property type="match status" value="1"/>
</dbReference>
<dbReference type="EMBL" id="AFNH02000233">
    <property type="protein sequence ID" value="EZG78962.1"/>
    <property type="molecule type" value="Genomic_DNA"/>
</dbReference>
<keyword evidence="2" id="KW-1185">Reference proteome</keyword>
<name>A0A023BB02_GRENI</name>
<evidence type="ECO:0000313" key="2">
    <source>
        <dbReference type="Proteomes" id="UP000019763"/>
    </source>
</evidence>
<dbReference type="AlphaFoldDB" id="A0A023BB02"/>
<accession>A0A023BB02</accession>
<organism evidence="1 2">
    <name type="scientific">Gregarina niphandrodes</name>
    <name type="common">Septate eugregarine</name>
    <dbReference type="NCBI Taxonomy" id="110365"/>
    <lineage>
        <taxon>Eukaryota</taxon>
        <taxon>Sar</taxon>
        <taxon>Alveolata</taxon>
        <taxon>Apicomplexa</taxon>
        <taxon>Conoidasida</taxon>
        <taxon>Gregarinasina</taxon>
        <taxon>Eugregarinorida</taxon>
        <taxon>Gregarinidae</taxon>
        <taxon>Gregarina</taxon>
    </lineage>
</organism>
<dbReference type="RefSeq" id="XP_011129155.1">
    <property type="nucleotide sequence ID" value="XM_011130853.1"/>
</dbReference>